<dbReference type="SUPFAM" id="SSF52402">
    <property type="entry name" value="Adenine nucleotide alpha hydrolases-like"/>
    <property type="match status" value="1"/>
</dbReference>
<dbReference type="InterPro" id="IPR035107">
    <property type="entry name" value="tRNA_thiolation_TtcA_Ctu1"/>
</dbReference>
<dbReference type="OrthoDB" id="9801054at2"/>
<dbReference type="Pfam" id="PF01171">
    <property type="entry name" value="ATP_bind_3"/>
    <property type="match status" value="1"/>
</dbReference>
<dbReference type="GeneID" id="93162629"/>
<evidence type="ECO:0000313" key="3">
    <source>
        <dbReference type="EMBL" id="KMW17072.1"/>
    </source>
</evidence>
<dbReference type="CDD" id="cd24138">
    <property type="entry name" value="TtcA-like"/>
    <property type="match status" value="1"/>
</dbReference>
<organism evidence="3 4">
    <name type="scientific">[Clostridium] citroniae WAL-19142</name>
    <dbReference type="NCBI Taxonomy" id="742734"/>
    <lineage>
        <taxon>Bacteria</taxon>
        <taxon>Bacillati</taxon>
        <taxon>Bacillota</taxon>
        <taxon>Clostridia</taxon>
        <taxon>Lachnospirales</taxon>
        <taxon>Lachnospiraceae</taxon>
        <taxon>Enterocloster</taxon>
    </lineage>
</organism>
<dbReference type="Proteomes" id="UP000037392">
    <property type="component" value="Unassembled WGS sequence"/>
</dbReference>
<gene>
    <name evidence="3" type="ORF">HMPREF9470_03725</name>
</gene>
<evidence type="ECO:0000259" key="2">
    <source>
        <dbReference type="Pfam" id="PF01171"/>
    </source>
</evidence>
<evidence type="ECO:0000313" key="4">
    <source>
        <dbReference type="Proteomes" id="UP000037392"/>
    </source>
</evidence>
<dbReference type="RefSeq" id="WP_007864824.1">
    <property type="nucleotide sequence ID" value="NZ_KQ235880.1"/>
</dbReference>
<comment type="caution">
    <text evidence="3">The sequence shown here is derived from an EMBL/GenBank/DDBJ whole genome shotgun (WGS) entry which is preliminary data.</text>
</comment>
<dbReference type="InterPro" id="IPR011063">
    <property type="entry name" value="TilS/TtcA_N"/>
</dbReference>
<feature type="domain" description="tRNA(Ile)-lysidine/2-thiocytidine synthase N-terminal" evidence="2">
    <location>
        <begin position="26"/>
        <end position="191"/>
    </location>
</feature>
<proteinExistence type="predicted"/>
<dbReference type="PIRSF" id="PIRSF004976">
    <property type="entry name" value="ATPase_YdaO"/>
    <property type="match status" value="1"/>
</dbReference>
<sequence>MKLQRLLSLTRQALDQYGLIQDGDRIAVGVSGGKDSLTLLYALHHLQRFYPKKYELQAITVDLGLGNMNLEPVRELCREFGIPYTVIPTEIGKVLFEIRKESNPCSLCAKMRKGAFNEKAKELGCNKIAYAHHRDDVIETMLMSLFYEGRFHSFSPYTYLDRMDLTVIRPLLFVTEADVIGFRNKYQLPVCKNPCPMDGYTKRQYVKELIQDLQQDNPHLKDCLFHAILDGNIKGWPQALK</sequence>
<protein>
    <recommendedName>
        <fullName evidence="2">tRNA(Ile)-lysidine/2-thiocytidine synthase N-terminal domain-containing protein</fullName>
    </recommendedName>
</protein>
<dbReference type="PANTHER" id="PTHR43686:SF1">
    <property type="entry name" value="AMINOTRAN_5 DOMAIN-CONTAINING PROTEIN"/>
    <property type="match status" value="1"/>
</dbReference>
<dbReference type="PANTHER" id="PTHR43686">
    <property type="entry name" value="SULFURTRANSFERASE-RELATED"/>
    <property type="match status" value="1"/>
</dbReference>
<dbReference type="InterPro" id="IPR014729">
    <property type="entry name" value="Rossmann-like_a/b/a_fold"/>
</dbReference>
<keyword evidence="1" id="KW-0808">Transferase</keyword>
<dbReference type="AlphaFoldDB" id="A0A0J9BVT9"/>
<dbReference type="GO" id="GO:0016740">
    <property type="term" value="F:transferase activity"/>
    <property type="evidence" value="ECO:0007669"/>
    <property type="project" value="UniProtKB-KW"/>
</dbReference>
<evidence type="ECO:0000256" key="1">
    <source>
        <dbReference type="ARBA" id="ARBA00022679"/>
    </source>
</evidence>
<name>A0A0J9BVT9_9FIRM</name>
<dbReference type="PATRIC" id="fig|742734.4.peg.3993"/>
<dbReference type="Gene3D" id="3.40.50.620">
    <property type="entry name" value="HUPs"/>
    <property type="match status" value="1"/>
</dbReference>
<accession>A0A0J9BVT9</accession>
<reference evidence="3 4" key="1">
    <citation type="submission" date="2011-04" db="EMBL/GenBank/DDBJ databases">
        <title>The Genome Sequence of Clostridium citroniae WAL-19142.</title>
        <authorList>
            <consortium name="The Broad Institute Genome Sequencing Platform"/>
            <person name="Earl A."/>
            <person name="Ward D."/>
            <person name="Feldgarden M."/>
            <person name="Gevers D."/>
            <person name="Warren Y.A."/>
            <person name="Tyrrell K.L."/>
            <person name="Citron D.M."/>
            <person name="Goldstein E.J."/>
            <person name="Daigneault M."/>
            <person name="Allen-Vercoe E."/>
            <person name="Young S.K."/>
            <person name="Zeng Q."/>
            <person name="Gargeya S."/>
            <person name="Fitzgerald M."/>
            <person name="Haas B."/>
            <person name="Abouelleil A."/>
            <person name="Alvarado L."/>
            <person name="Arachchi H.M."/>
            <person name="Berlin A."/>
            <person name="Brown A."/>
            <person name="Chapman S.B."/>
            <person name="Chen Z."/>
            <person name="Dunbar C."/>
            <person name="Freedman E."/>
            <person name="Gearin G."/>
            <person name="Gellesch M."/>
            <person name="Goldberg J."/>
            <person name="Griggs A."/>
            <person name="Gujja S."/>
            <person name="Heilman E.R."/>
            <person name="Heiman D."/>
            <person name="Howarth C."/>
            <person name="Larson L."/>
            <person name="Lui A."/>
            <person name="MacDonald P.J."/>
            <person name="Mehta T."/>
            <person name="Montmayeur A."/>
            <person name="Murphy C."/>
            <person name="Neiman D."/>
            <person name="Pearson M."/>
            <person name="Priest M."/>
            <person name="Roberts A."/>
            <person name="Saif S."/>
            <person name="Shea T."/>
            <person name="Shenoy N."/>
            <person name="Sisk P."/>
            <person name="Stolte C."/>
            <person name="Sykes S."/>
            <person name="White J."/>
            <person name="Yandava C."/>
            <person name="Wortman J."/>
            <person name="Nusbaum C."/>
            <person name="Birren B."/>
        </authorList>
    </citation>
    <scope>NUCLEOTIDE SEQUENCE [LARGE SCALE GENOMIC DNA]</scope>
    <source>
        <strain evidence="3 4">WAL-19142</strain>
    </source>
</reference>
<dbReference type="GO" id="GO:0008033">
    <property type="term" value="P:tRNA processing"/>
    <property type="evidence" value="ECO:0007669"/>
    <property type="project" value="InterPro"/>
</dbReference>
<dbReference type="EMBL" id="ADLK01000028">
    <property type="protein sequence ID" value="KMW17072.1"/>
    <property type="molecule type" value="Genomic_DNA"/>
</dbReference>